<dbReference type="Proteomes" id="UP000365297">
    <property type="component" value="Unassembled WGS sequence"/>
</dbReference>
<comment type="caution">
    <text evidence="1">The sequence shown here is derived from an EMBL/GenBank/DDBJ whole genome shotgun (WGS) entry which is preliminary data.</text>
</comment>
<evidence type="ECO:0000313" key="2">
    <source>
        <dbReference type="Proteomes" id="UP000365297"/>
    </source>
</evidence>
<accession>A0A9P1WTY4</accession>
<gene>
    <name evidence="1" type="ORF">ARY78_03205</name>
</gene>
<reference evidence="1 2" key="1">
    <citation type="submission" date="2018-06" db="EMBL/GenBank/DDBJ databases">
        <authorList>
            <consortium name="GenomeTrakr: Next Generation Sequencing Network for Food Pathogen Tracability"/>
        </authorList>
    </citation>
    <scope>NUCLEOTIDE SEQUENCE [LARGE SCALE GENOMIC DNA]</scope>
    <source>
        <strain evidence="1 2">FDA00007096</strain>
    </source>
</reference>
<dbReference type="AlphaFoldDB" id="A0A9P1WTY4"/>
<proteinExistence type="predicted"/>
<protein>
    <submittedName>
        <fullName evidence="1">Uncharacterized protein</fullName>
    </submittedName>
</protein>
<sequence>MKNRRRKIKRKITIKQNSKRELDNAVYQFILANPNVEFKHEIRLKKTWRGKWKWILKIEITKV</sequence>
<dbReference type="EMBL" id="AAAIXK010000002">
    <property type="protein sequence ID" value="EAC5549436.1"/>
    <property type="molecule type" value="Genomic_DNA"/>
</dbReference>
<name>A0A9P1WTY4_LISMN</name>
<evidence type="ECO:0000313" key="1">
    <source>
        <dbReference type="EMBL" id="EAC5549436.1"/>
    </source>
</evidence>
<organism evidence="1 2">
    <name type="scientific">Listeria monocytogenes</name>
    <dbReference type="NCBI Taxonomy" id="1639"/>
    <lineage>
        <taxon>Bacteria</taxon>
        <taxon>Bacillati</taxon>
        <taxon>Bacillota</taxon>
        <taxon>Bacilli</taxon>
        <taxon>Bacillales</taxon>
        <taxon>Listeriaceae</taxon>
        <taxon>Listeria</taxon>
    </lineage>
</organism>